<protein>
    <submittedName>
        <fullName evidence="1">TC1A</fullName>
    </submittedName>
</protein>
<dbReference type="VEuPathDB" id="MicrosporidiaDB:HERIO_1993"/>
<dbReference type="GO" id="GO:0003676">
    <property type="term" value="F:nucleic acid binding"/>
    <property type="evidence" value="ECO:0007669"/>
    <property type="project" value="InterPro"/>
</dbReference>
<dbReference type="AlphaFoldDB" id="A0A1X0Q8D7"/>
<comment type="caution">
    <text evidence="1">The sequence shown here is derived from an EMBL/GenBank/DDBJ whole genome shotgun (WGS) entry which is preliminary data.</text>
</comment>
<dbReference type="InterPro" id="IPR036397">
    <property type="entry name" value="RNaseH_sf"/>
</dbReference>
<dbReference type="Gene3D" id="3.30.420.10">
    <property type="entry name" value="Ribonuclease H-like superfamily/Ribonuclease H"/>
    <property type="match status" value="1"/>
</dbReference>
<proteinExistence type="predicted"/>
<organism evidence="1 2">
    <name type="scientific">Hepatospora eriocheir</name>
    <dbReference type="NCBI Taxonomy" id="1081669"/>
    <lineage>
        <taxon>Eukaryota</taxon>
        <taxon>Fungi</taxon>
        <taxon>Fungi incertae sedis</taxon>
        <taxon>Microsporidia</taxon>
        <taxon>Hepatosporidae</taxon>
        <taxon>Hepatospora</taxon>
    </lineage>
</organism>
<evidence type="ECO:0000313" key="2">
    <source>
        <dbReference type="Proteomes" id="UP000192356"/>
    </source>
</evidence>
<dbReference type="Proteomes" id="UP000192356">
    <property type="component" value="Unassembled WGS sequence"/>
</dbReference>
<accession>A0A1X0Q8D7</accession>
<reference evidence="1 2" key="1">
    <citation type="journal article" date="2017" name="Environ. Microbiol.">
        <title>Decay of the glycolytic pathway and adaptation to intranuclear parasitism within Enterocytozoonidae microsporidia.</title>
        <authorList>
            <person name="Wiredu Boakye D."/>
            <person name="Jaroenlak P."/>
            <person name="Prachumwat A."/>
            <person name="Williams T.A."/>
            <person name="Bateman K.S."/>
            <person name="Itsathitphaisarn O."/>
            <person name="Sritunyalucksana K."/>
            <person name="Paszkiewicz K.H."/>
            <person name="Moore K.A."/>
            <person name="Stentiford G.D."/>
            <person name="Williams B.A."/>
        </authorList>
    </citation>
    <scope>NUCLEOTIDE SEQUENCE [LARGE SCALE GENOMIC DNA]</scope>
    <source>
        <strain evidence="1 2">GB1</strain>
    </source>
</reference>
<sequence>MKLLKIIYSDKVKINLFTNDRARYVRYYLGEKHNKKNIMPIVKHGGGCVMVWSVYHIKILVDQYLSENLR</sequence>
<dbReference type="EMBL" id="LVKB01000137">
    <property type="protein sequence ID" value="ORD96032.1"/>
    <property type="molecule type" value="Genomic_DNA"/>
</dbReference>
<keyword evidence="2" id="KW-1185">Reference proteome</keyword>
<gene>
    <name evidence="1" type="primary">TC1A</name>
    <name evidence="1" type="ORF">HERIO_1993</name>
</gene>
<dbReference type="VEuPathDB" id="MicrosporidiaDB:A0H76_424"/>
<name>A0A1X0Q8D7_9MICR</name>
<dbReference type="OrthoDB" id="3263820at2759"/>
<evidence type="ECO:0000313" key="1">
    <source>
        <dbReference type="EMBL" id="ORD96032.1"/>
    </source>
</evidence>